<feature type="transmembrane region" description="Helical" evidence="1">
    <location>
        <begin position="35"/>
        <end position="56"/>
    </location>
</feature>
<gene>
    <name evidence="3" type="ORF">S01H1_29480</name>
</gene>
<dbReference type="PANTHER" id="PTHR21666:SF270">
    <property type="entry name" value="MUREIN HYDROLASE ACTIVATOR ENVC"/>
    <property type="match status" value="1"/>
</dbReference>
<feature type="domain" description="M23ase beta-sheet core" evidence="2">
    <location>
        <begin position="140"/>
        <end position="231"/>
    </location>
</feature>
<keyword evidence="1" id="KW-0812">Transmembrane</keyword>
<dbReference type="EMBL" id="BARS01018080">
    <property type="protein sequence ID" value="GAF90505.1"/>
    <property type="molecule type" value="Genomic_DNA"/>
</dbReference>
<sequence length="242" mass="28080">MDKSYRRNAVNRQRKNHYKYKKYGSRTGKRRPTSFITKLLAQILISIIIVLLIIMLKSINTPIANETSLFIRKVMHAEFDYKESIDKTKEYVSRLRDYTVKTVPIFNRLGNDLNLSRPVEGVIISSYGEKYDPITNNQTFQRGIDIKATDLKVVKSIKDGVIEKVGESNTLGKFVKIDHGENTFSMYSNLEKTYVKENERIIRGQRIGEIGELQNSYLHFELWIDNDAVNPELYIDYNVTGI</sequence>
<protein>
    <recommendedName>
        <fullName evidence="2">M23ase beta-sheet core domain-containing protein</fullName>
    </recommendedName>
</protein>
<dbReference type="CDD" id="cd12797">
    <property type="entry name" value="M23_peptidase"/>
    <property type="match status" value="1"/>
</dbReference>
<dbReference type="Gene3D" id="2.70.70.10">
    <property type="entry name" value="Glucose Permease (Domain IIA)"/>
    <property type="match status" value="1"/>
</dbReference>
<dbReference type="AlphaFoldDB" id="X0UPX1"/>
<accession>X0UPX1</accession>
<dbReference type="Pfam" id="PF01551">
    <property type="entry name" value="Peptidase_M23"/>
    <property type="match status" value="1"/>
</dbReference>
<dbReference type="InterPro" id="IPR050570">
    <property type="entry name" value="Cell_wall_metabolism_enzyme"/>
</dbReference>
<reference evidence="3" key="1">
    <citation type="journal article" date="2014" name="Front. Microbiol.">
        <title>High frequency of phylogenetically diverse reductive dehalogenase-homologous genes in deep subseafloor sedimentary metagenomes.</title>
        <authorList>
            <person name="Kawai M."/>
            <person name="Futagami T."/>
            <person name="Toyoda A."/>
            <person name="Takaki Y."/>
            <person name="Nishi S."/>
            <person name="Hori S."/>
            <person name="Arai W."/>
            <person name="Tsubouchi T."/>
            <person name="Morono Y."/>
            <person name="Uchiyama I."/>
            <person name="Ito T."/>
            <person name="Fujiyama A."/>
            <person name="Inagaki F."/>
            <person name="Takami H."/>
        </authorList>
    </citation>
    <scope>NUCLEOTIDE SEQUENCE</scope>
    <source>
        <strain evidence="3">Expedition CK06-06</strain>
    </source>
</reference>
<evidence type="ECO:0000313" key="3">
    <source>
        <dbReference type="EMBL" id="GAF90505.1"/>
    </source>
</evidence>
<dbReference type="PANTHER" id="PTHR21666">
    <property type="entry name" value="PEPTIDASE-RELATED"/>
    <property type="match status" value="1"/>
</dbReference>
<dbReference type="GO" id="GO:0004222">
    <property type="term" value="F:metalloendopeptidase activity"/>
    <property type="evidence" value="ECO:0007669"/>
    <property type="project" value="TreeGrafter"/>
</dbReference>
<organism evidence="3">
    <name type="scientific">marine sediment metagenome</name>
    <dbReference type="NCBI Taxonomy" id="412755"/>
    <lineage>
        <taxon>unclassified sequences</taxon>
        <taxon>metagenomes</taxon>
        <taxon>ecological metagenomes</taxon>
    </lineage>
</organism>
<dbReference type="InterPro" id="IPR011055">
    <property type="entry name" value="Dup_hybrid_motif"/>
</dbReference>
<evidence type="ECO:0000259" key="2">
    <source>
        <dbReference type="Pfam" id="PF01551"/>
    </source>
</evidence>
<comment type="caution">
    <text evidence="3">The sequence shown here is derived from an EMBL/GenBank/DDBJ whole genome shotgun (WGS) entry which is preliminary data.</text>
</comment>
<dbReference type="InterPro" id="IPR016047">
    <property type="entry name" value="M23ase_b-sheet_dom"/>
</dbReference>
<proteinExistence type="predicted"/>
<name>X0UPX1_9ZZZZ</name>
<keyword evidence="1" id="KW-1133">Transmembrane helix</keyword>
<dbReference type="SUPFAM" id="SSF51261">
    <property type="entry name" value="Duplicated hybrid motif"/>
    <property type="match status" value="1"/>
</dbReference>
<keyword evidence="1" id="KW-0472">Membrane</keyword>
<evidence type="ECO:0000256" key="1">
    <source>
        <dbReference type="SAM" id="Phobius"/>
    </source>
</evidence>